<dbReference type="Proteomes" id="UP000265691">
    <property type="component" value="Unassembled WGS sequence"/>
</dbReference>
<gene>
    <name evidence="2" type="ORF">CKF54_01005</name>
</gene>
<proteinExistence type="predicted"/>
<evidence type="ECO:0000313" key="2">
    <source>
        <dbReference type="EMBL" id="RIY34290.1"/>
    </source>
</evidence>
<organism evidence="2 3">
    <name type="scientific">Psittacicella hinzii</name>
    <dbReference type="NCBI Taxonomy" id="2028575"/>
    <lineage>
        <taxon>Bacteria</taxon>
        <taxon>Pseudomonadati</taxon>
        <taxon>Pseudomonadota</taxon>
        <taxon>Gammaproteobacteria</taxon>
        <taxon>Pasteurellales</taxon>
        <taxon>Psittacicellaceae</taxon>
        <taxon>Psittacicella</taxon>
    </lineage>
</organism>
<dbReference type="AlphaFoldDB" id="A0A3A1YAQ3"/>
<dbReference type="RefSeq" id="WP_119524428.1">
    <property type="nucleotide sequence ID" value="NZ_NRHC01000012.1"/>
</dbReference>
<reference evidence="2 3" key="1">
    <citation type="submission" date="2017-08" db="EMBL/GenBank/DDBJ databases">
        <title>Reclassification of Bisgaard taxon 37 and 44.</title>
        <authorList>
            <person name="Christensen H."/>
        </authorList>
    </citation>
    <scope>NUCLEOTIDE SEQUENCE [LARGE SCALE GENOMIC DNA]</scope>
    <source>
        <strain evidence="2 3">B96_3</strain>
    </source>
</reference>
<protein>
    <submittedName>
        <fullName evidence="2">Uncharacterized protein</fullName>
    </submittedName>
</protein>
<comment type="caution">
    <text evidence="2">The sequence shown here is derived from an EMBL/GenBank/DDBJ whole genome shotgun (WGS) entry which is preliminary data.</text>
</comment>
<name>A0A3A1YAQ3_9GAMM</name>
<evidence type="ECO:0000256" key="1">
    <source>
        <dbReference type="SAM" id="SignalP"/>
    </source>
</evidence>
<dbReference type="EMBL" id="NRHC01000012">
    <property type="protein sequence ID" value="RIY34290.1"/>
    <property type="molecule type" value="Genomic_DNA"/>
</dbReference>
<keyword evidence="3" id="KW-1185">Reference proteome</keyword>
<sequence length="59" mass="6503">MKKFATVLTTLCLIGLFSSTANAVELKPALSSENVTLHDVQLAKEKYPENGPCGRYCYH</sequence>
<feature type="signal peptide" evidence="1">
    <location>
        <begin position="1"/>
        <end position="23"/>
    </location>
</feature>
<accession>A0A3A1YAQ3</accession>
<keyword evidence="1" id="KW-0732">Signal</keyword>
<evidence type="ECO:0000313" key="3">
    <source>
        <dbReference type="Proteomes" id="UP000265691"/>
    </source>
</evidence>
<feature type="chain" id="PRO_5017458267" evidence="1">
    <location>
        <begin position="24"/>
        <end position="59"/>
    </location>
</feature>